<gene>
    <name evidence="1" type="ORF">GCM10007100_18320</name>
</gene>
<sequence length="165" mass="18895">MKVVPPSDGSEDAKENSPLVIPEVEPMLYGEVFHQADWLVTQRPWERLESRFVFEHWDSSDTRWKASLDSSPGLATFRMTRVGEEAASGSERLELRLMGSDFLQGYDYELNVRYAPERWDEEDWDVIVLRACDSVGGQLHPGGPDVARLRDALRILREKMDGEIV</sequence>
<evidence type="ECO:0000313" key="2">
    <source>
        <dbReference type="Proteomes" id="UP000644507"/>
    </source>
</evidence>
<dbReference type="RefSeq" id="WP_189569640.1">
    <property type="nucleotide sequence ID" value="NZ_BMXI01000007.1"/>
</dbReference>
<comment type="caution">
    <text evidence="1">The sequence shown here is derived from an EMBL/GenBank/DDBJ whole genome shotgun (WGS) entry which is preliminary data.</text>
</comment>
<dbReference type="Proteomes" id="UP000644507">
    <property type="component" value="Unassembled WGS sequence"/>
</dbReference>
<keyword evidence="2" id="KW-1185">Reference proteome</keyword>
<organism evidence="1 2">
    <name type="scientific">Roseibacillus persicicus</name>
    <dbReference type="NCBI Taxonomy" id="454148"/>
    <lineage>
        <taxon>Bacteria</taxon>
        <taxon>Pseudomonadati</taxon>
        <taxon>Verrucomicrobiota</taxon>
        <taxon>Verrucomicrobiia</taxon>
        <taxon>Verrucomicrobiales</taxon>
        <taxon>Verrucomicrobiaceae</taxon>
        <taxon>Roseibacillus</taxon>
    </lineage>
</organism>
<accession>A0A918TMB8</accession>
<reference evidence="1" key="2">
    <citation type="submission" date="2020-09" db="EMBL/GenBank/DDBJ databases">
        <authorList>
            <person name="Sun Q."/>
            <person name="Kim S."/>
        </authorList>
    </citation>
    <scope>NUCLEOTIDE SEQUENCE</scope>
    <source>
        <strain evidence="1">KCTC 12988</strain>
    </source>
</reference>
<evidence type="ECO:0000313" key="1">
    <source>
        <dbReference type="EMBL" id="GHC52345.1"/>
    </source>
</evidence>
<proteinExistence type="predicted"/>
<dbReference type="AlphaFoldDB" id="A0A918TMB8"/>
<name>A0A918TMB8_9BACT</name>
<protein>
    <submittedName>
        <fullName evidence="1">Uncharacterized protein</fullName>
    </submittedName>
</protein>
<reference evidence="1" key="1">
    <citation type="journal article" date="2014" name="Int. J. Syst. Evol. Microbiol.">
        <title>Complete genome sequence of Corynebacterium casei LMG S-19264T (=DSM 44701T), isolated from a smear-ripened cheese.</title>
        <authorList>
            <consortium name="US DOE Joint Genome Institute (JGI-PGF)"/>
            <person name="Walter F."/>
            <person name="Albersmeier A."/>
            <person name="Kalinowski J."/>
            <person name="Ruckert C."/>
        </authorList>
    </citation>
    <scope>NUCLEOTIDE SEQUENCE</scope>
    <source>
        <strain evidence="1">KCTC 12988</strain>
    </source>
</reference>
<dbReference type="EMBL" id="BMXI01000007">
    <property type="protein sequence ID" value="GHC52345.1"/>
    <property type="molecule type" value="Genomic_DNA"/>
</dbReference>